<organism evidence="2 3">
    <name type="scientific">Caligus rogercresseyi</name>
    <name type="common">Sea louse</name>
    <dbReference type="NCBI Taxonomy" id="217165"/>
    <lineage>
        <taxon>Eukaryota</taxon>
        <taxon>Metazoa</taxon>
        <taxon>Ecdysozoa</taxon>
        <taxon>Arthropoda</taxon>
        <taxon>Crustacea</taxon>
        <taxon>Multicrustacea</taxon>
        <taxon>Hexanauplia</taxon>
        <taxon>Copepoda</taxon>
        <taxon>Siphonostomatoida</taxon>
        <taxon>Caligidae</taxon>
        <taxon>Caligus</taxon>
    </lineage>
</organism>
<dbReference type="AlphaFoldDB" id="A0A7T8H2N2"/>
<dbReference type="OrthoDB" id="1029639at2759"/>
<feature type="non-terminal residue" evidence="2">
    <location>
        <position position="1"/>
    </location>
</feature>
<keyword evidence="3" id="KW-1185">Reference proteome</keyword>
<keyword evidence="1" id="KW-0472">Membrane</keyword>
<accession>A0A7T8H2N2</accession>
<evidence type="ECO:0000313" key="3">
    <source>
        <dbReference type="Proteomes" id="UP000595437"/>
    </source>
</evidence>
<gene>
    <name evidence="2" type="ORF">FKW44_016939</name>
</gene>
<keyword evidence="1" id="KW-1133">Transmembrane helix</keyword>
<keyword evidence="1" id="KW-0812">Transmembrane</keyword>
<name>A0A7T8H2N2_CALRO</name>
<feature type="transmembrane region" description="Helical" evidence="1">
    <location>
        <begin position="6"/>
        <end position="24"/>
    </location>
</feature>
<dbReference type="Proteomes" id="UP000595437">
    <property type="component" value="Chromosome 11"/>
</dbReference>
<sequence length="174" mass="19813">VVILLIYLGFNAVYILFLFILYAYQIHTSESARRLALFGRIPTSEFLSRIDRDILPAWLKTLKWTEPNGSTNSLLNYGPTSIELVDMLQELQLKELSGFEIRKVLLGSIPLKDGIILEMELFYSGDARVQFVVQRIAAEIKNVNFRGVVRVTFMQLLPITTPWVALVHLQTSLG</sequence>
<dbReference type="EMBL" id="CP045900">
    <property type="protein sequence ID" value="QQP42319.1"/>
    <property type="molecule type" value="Genomic_DNA"/>
</dbReference>
<evidence type="ECO:0000313" key="2">
    <source>
        <dbReference type="EMBL" id="QQP42319.1"/>
    </source>
</evidence>
<proteinExistence type="predicted"/>
<evidence type="ECO:0000256" key="1">
    <source>
        <dbReference type="SAM" id="Phobius"/>
    </source>
</evidence>
<feature type="non-terminal residue" evidence="2">
    <location>
        <position position="174"/>
    </location>
</feature>
<reference evidence="3" key="1">
    <citation type="submission" date="2021-01" db="EMBL/GenBank/DDBJ databases">
        <title>Caligus Genome Assembly.</title>
        <authorList>
            <person name="Gallardo-Escarate C."/>
        </authorList>
    </citation>
    <scope>NUCLEOTIDE SEQUENCE [LARGE SCALE GENOMIC DNA]</scope>
</reference>
<protein>
    <submittedName>
        <fullName evidence="2">Uncharacterized protein</fullName>
    </submittedName>
</protein>